<evidence type="ECO:0008006" key="4">
    <source>
        <dbReference type="Google" id="ProtNLM"/>
    </source>
</evidence>
<gene>
    <name evidence="2" type="ORF">JCM19314_324</name>
</gene>
<dbReference type="GO" id="GO:0020037">
    <property type="term" value="F:heme binding"/>
    <property type="evidence" value="ECO:0007669"/>
    <property type="project" value="InterPro"/>
</dbReference>
<name>A0A090QAH8_NONUL</name>
<dbReference type="Gene3D" id="1.10.630.10">
    <property type="entry name" value="Cytochrome P450"/>
    <property type="match status" value="1"/>
</dbReference>
<dbReference type="AlphaFoldDB" id="A0A090QAH8"/>
<comment type="caution">
    <text evidence="2">The sequence shown here is derived from an EMBL/GenBank/DDBJ whole genome shotgun (WGS) entry which is preliminary data.</text>
</comment>
<reference evidence="2 3" key="1">
    <citation type="journal article" date="2014" name="Genome Announc.">
        <title>Draft Genome Sequences of Marine Flavobacterium Nonlabens Strains NR17, NR24, NR27, NR32, NR33, and Ara13.</title>
        <authorList>
            <person name="Nakanishi M."/>
            <person name="Meirelles P."/>
            <person name="Suzuki R."/>
            <person name="Takatani N."/>
            <person name="Mino S."/>
            <person name="Suda W."/>
            <person name="Oshima K."/>
            <person name="Hattori M."/>
            <person name="Ohkuma M."/>
            <person name="Hosokawa M."/>
            <person name="Miyashita K."/>
            <person name="Thompson F.L."/>
            <person name="Niwa A."/>
            <person name="Sawabe T."/>
            <person name="Sawabe T."/>
        </authorList>
    </citation>
    <scope>NUCLEOTIDE SEQUENCE [LARGE SCALE GENOMIC DNA]</scope>
    <source>
        <strain evidence="3">JCM19314</strain>
    </source>
</reference>
<dbReference type="PROSITE" id="PS00086">
    <property type="entry name" value="CYTOCHROME_P450"/>
    <property type="match status" value="1"/>
</dbReference>
<evidence type="ECO:0000313" key="2">
    <source>
        <dbReference type="EMBL" id="GAL00070.1"/>
    </source>
</evidence>
<dbReference type="GO" id="GO:0016705">
    <property type="term" value="F:oxidoreductase activity, acting on paired donors, with incorporation or reduction of molecular oxygen"/>
    <property type="evidence" value="ECO:0007669"/>
    <property type="project" value="InterPro"/>
</dbReference>
<comment type="similarity">
    <text evidence="1">Belongs to the cytochrome P450 family.</text>
</comment>
<keyword evidence="1" id="KW-0408">Iron</keyword>
<dbReference type="InterPro" id="IPR017972">
    <property type="entry name" value="Cyt_P450_CS"/>
</dbReference>
<accession>A0A090QAH8</accession>
<organism evidence="2 3">
    <name type="scientific">Nonlabens ulvanivorans</name>
    <name type="common">Persicivirga ulvanivorans</name>
    <dbReference type="NCBI Taxonomy" id="906888"/>
    <lineage>
        <taxon>Bacteria</taxon>
        <taxon>Pseudomonadati</taxon>
        <taxon>Bacteroidota</taxon>
        <taxon>Flavobacteriia</taxon>
        <taxon>Flavobacteriales</taxon>
        <taxon>Flavobacteriaceae</taxon>
        <taxon>Nonlabens</taxon>
    </lineage>
</organism>
<dbReference type="EMBL" id="BBMM01000004">
    <property type="protein sequence ID" value="GAL00070.1"/>
    <property type="molecule type" value="Genomic_DNA"/>
</dbReference>
<dbReference type="GO" id="GO:0005506">
    <property type="term" value="F:iron ion binding"/>
    <property type="evidence" value="ECO:0007669"/>
    <property type="project" value="InterPro"/>
</dbReference>
<keyword evidence="1" id="KW-0560">Oxidoreductase</keyword>
<dbReference type="Proteomes" id="UP000029226">
    <property type="component" value="Unassembled WGS sequence"/>
</dbReference>
<evidence type="ECO:0000313" key="3">
    <source>
        <dbReference type="Proteomes" id="UP000029226"/>
    </source>
</evidence>
<protein>
    <recommendedName>
        <fullName evidence="4">Cytochrome P450</fullName>
    </recommendedName>
</protein>
<dbReference type="InterPro" id="IPR036396">
    <property type="entry name" value="Cyt_P450_sf"/>
</dbReference>
<dbReference type="InterPro" id="IPR001128">
    <property type="entry name" value="Cyt_P450"/>
</dbReference>
<sequence>MKCIDVKTYGGNPEAFDPSRFEPEKAKKYRDFYFPFGAGPRMCVGNNFA</sequence>
<dbReference type="SUPFAM" id="SSF48264">
    <property type="entry name" value="Cytochrome P450"/>
    <property type="match status" value="1"/>
</dbReference>
<dbReference type="GO" id="GO:0004497">
    <property type="term" value="F:monooxygenase activity"/>
    <property type="evidence" value="ECO:0007669"/>
    <property type="project" value="UniProtKB-KW"/>
</dbReference>
<evidence type="ECO:0000256" key="1">
    <source>
        <dbReference type="RuleBase" id="RU000461"/>
    </source>
</evidence>
<keyword evidence="1" id="KW-0479">Metal-binding</keyword>
<keyword evidence="1" id="KW-0349">Heme</keyword>
<proteinExistence type="inferred from homology"/>
<dbReference type="Pfam" id="PF00067">
    <property type="entry name" value="p450"/>
    <property type="match status" value="1"/>
</dbReference>
<keyword evidence="1" id="KW-0503">Monooxygenase</keyword>